<dbReference type="InterPro" id="IPR029044">
    <property type="entry name" value="Nucleotide-diphossugar_trans"/>
</dbReference>
<proteinExistence type="inferred from homology"/>
<keyword evidence="4" id="KW-1133">Transmembrane helix</keyword>
<dbReference type="Gene3D" id="3.90.550.10">
    <property type="entry name" value="Spore Coat Polysaccharide Biosynthesis Protein SpsA, Chain A"/>
    <property type="match status" value="1"/>
</dbReference>
<keyword evidence="2" id="KW-0328">Glycosyltransferase</keyword>
<dbReference type="EMBL" id="WWEN01000011">
    <property type="protein sequence ID" value="MYM57439.1"/>
    <property type="molecule type" value="Genomic_DNA"/>
</dbReference>
<dbReference type="GO" id="GO:0016757">
    <property type="term" value="F:glycosyltransferase activity"/>
    <property type="evidence" value="ECO:0007669"/>
    <property type="project" value="UniProtKB-KW"/>
</dbReference>
<dbReference type="AlphaFoldDB" id="A0A6L8LW99"/>
<evidence type="ECO:0000313" key="6">
    <source>
        <dbReference type="Proteomes" id="UP000479043"/>
    </source>
</evidence>
<reference evidence="5 6" key="1">
    <citation type="submission" date="2020-01" db="EMBL/GenBank/DDBJ databases">
        <authorList>
            <person name="Chen S."/>
        </authorList>
    </citation>
    <scope>NUCLEOTIDE SEQUENCE [LARGE SCALE GENOMIC DNA]</scope>
    <source>
        <strain evidence="5 6">GS-10</strain>
    </source>
</reference>
<evidence type="ECO:0000313" key="5">
    <source>
        <dbReference type="EMBL" id="MYM57439.1"/>
    </source>
</evidence>
<keyword evidence="4" id="KW-0812">Transmembrane</keyword>
<evidence type="ECO:0000256" key="4">
    <source>
        <dbReference type="SAM" id="Phobius"/>
    </source>
</evidence>
<feature type="transmembrane region" description="Helical" evidence="4">
    <location>
        <begin position="338"/>
        <end position="361"/>
    </location>
</feature>
<dbReference type="PANTHER" id="PTHR43630:SF1">
    <property type="entry name" value="POLY-BETA-1,6-N-ACETYL-D-GLUCOSAMINE SYNTHASE"/>
    <property type="match status" value="1"/>
</dbReference>
<dbReference type="SUPFAM" id="SSF53448">
    <property type="entry name" value="Nucleotide-diphospho-sugar transferases"/>
    <property type="match status" value="1"/>
</dbReference>
<feature type="transmembrane region" description="Helical" evidence="4">
    <location>
        <begin position="311"/>
        <end position="332"/>
    </location>
</feature>
<comment type="similarity">
    <text evidence="1">Belongs to the glycosyltransferase 2 family.</text>
</comment>
<evidence type="ECO:0000256" key="1">
    <source>
        <dbReference type="ARBA" id="ARBA00006739"/>
    </source>
</evidence>
<accession>A0A6L8LW99</accession>
<keyword evidence="3 5" id="KW-0808">Transferase</keyword>
<dbReference type="Pfam" id="PF13641">
    <property type="entry name" value="Glyco_tranf_2_3"/>
    <property type="match status" value="1"/>
</dbReference>
<evidence type="ECO:0000256" key="3">
    <source>
        <dbReference type="ARBA" id="ARBA00022679"/>
    </source>
</evidence>
<dbReference type="PANTHER" id="PTHR43630">
    <property type="entry name" value="POLY-BETA-1,6-N-ACETYL-D-GLUCOSAMINE SYNTHASE"/>
    <property type="match status" value="1"/>
</dbReference>
<dbReference type="CDD" id="cd06423">
    <property type="entry name" value="CESA_like"/>
    <property type="match status" value="1"/>
</dbReference>
<keyword evidence="4" id="KW-0472">Membrane</keyword>
<dbReference type="Proteomes" id="UP000479043">
    <property type="component" value="Unassembled WGS sequence"/>
</dbReference>
<keyword evidence="6" id="KW-1185">Reference proteome</keyword>
<sequence>MGTLLPDALDFLKAQSFASLLALYWYIALFEIPRYGVSFLVAALFRPAPPGAGAADGVGRLSAIIAGHNEEEAIERCVLALHEQSRPPDEIIVVSDGSTDRMSAVIARLLRQGLIQQAHATDLRGGTSSGVNLAARWATGDILMKVDCDCSFDRHALRNILTPFQNPAVGAVSGNILVRNPGESLVAAFQAIEYMISISLGKQAADALGQVACVSGAFGAFRHEAFEAVGGMDAGGGEDLDFTLRLRREGWEVRFAADAICYTDVPATLIALIRQRFRWERDAVRLRYRKHGEMMNPFSHRFRPRELLHEVEFLGFNVIAAAALPFYLLGLFASYGGFALIVLAAAQAGLLLLDLASFLLAAHATPRARAMGLLWFLPGYTVFNGFFMRFIRLAAYAQEWAFDRSYSDPYVPNKVHRERL</sequence>
<gene>
    <name evidence="5" type="ORF">GR167_19135</name>
</gene>
<feature type="transmembrane region" description="Helical" evidence="4">
    <location>
        <begin position="373"/>
        <end position="391"/>
    </location>
</feature>
<organism evidence="5 6">
    <name type="scientific">Thalassovita mangrovi</name>
    <dbReference type="NCBI Taxonomy" id="2692236"/>
    <lineage>
        <taxon>Bacteria</taxon>
        <taxon>Pseudomonadati</taxon>
        <taxon>Pseudomonadota</taxon>
        <taxon>Alphaproteobacteria</taxon>
        <taxon>Rhodobacterales</taxon>
        <taxon>Roseobacteraceae</taxon>
        <taxon>Thalassovita</taxon>
    </lineage>
</organism>
<evidence type="ECO:0000256" key="2">
    <source>
        <dbReference type="ARBA" id="ARBA00022676"/>
    </source>
</evidence>
<comment type="caution">
    <text evidence="5">The sequence shown here is derived from an EMBL/GenBank/DDBJ whole genome shotgun (WGS) entry which is preliminary data.</text>
</comment>
<protein>
    <submittedName>
        <fullName evidence="5">Glycosyltransferase</fullName>
    </submittedName>
</protein>
<feature type="transmembrane region" description="Helical" evidence="4">
    <location>
        <begin position="12"/>
        <end position="30"/>
    </location>
</feature>
<name>A0A6L8LW99_9RHOB</name>